<evidence type="ECO:0000313" key="2">
    <source>
        <dbReference type="EMBL" id="NMH59059.1"/>
    </source>
</evidence>
<evidence type="ECO:0000259" key="1">
    <source>
        <dbReference type="Pfam" id="PF04230"/>
    </source>
</evidence>
<dbReference type="Proteomes" id="UP000709336">
    <property type="component" value="Unassembled WGS sequence"/>
</dbReference>
<accession>A0ABX1QXT7</accession>
<reference evidence="2 3" key="1">
    <citation type="submission" date="2020-03" db="EMBL/GenBank/DDBJ databases">
        <title>Alteromonas ponticola sp. nov., isolated from seawater.</title>
        <authorList>
            <person name="Yoon J.-H."/>
            <person name="Kim Y.-O."/>
        </authorList>
    </citation>
    <scope>NUCLEOTIDE SEQUENCE [LARGE SCALE GENOMIC DNA]</scope>
    <source>
        <strain evidence="2 3">MYP5</strain>
    </source>
</reference>
<dbReference type="PANTHER" id="PTHR36836">
    <property type="entry name" value="COLANIC ACID BIOSYNTHESIS PROTEIN WCAK"/>
    <property type="match status" value="1"/>
</dbReference>
<sequence>MTKKVLITNIVSLNPGDAAILLGMKCLVEAKYGKDAELIVYDRNAAAAQKYYDWCTFKQSLFATPSPNALERWFERIGYRHLIERFNFYRLCFAQGLMKRELGLLARMFTSKATCEKIDDYLSADLIMCSGGTFLTENYNIQSCLYDFRFSQHTDAKLGIFPQTLGPFKHPKNVQQLTASFNDFDLLMVRDQASKTHLTEIGINEQRIHLVPDAAFCIGHFITLPTRTPNAKDTMRVAVSVRPLKFFEDGKEELYINSIAQLVTDLVQQKQAEVSFLSTCQGIEEYWSSDDKMADRIVDKLPADVKSAVRVDRKFRAPLGFLQKCVEFDFIIATRMHAAIMAISCGIPAIAIAYEFKIAELYKNLGLQDFYTDIDNNMLQKLSAAVDKIFTPEFEQDFDASRLAITQKSLTALQYMPD</sequence>
<gene>
    <name evidence="2" type="ORF">HCJ96_03370</name>
</gene>
<dbReference type="PANTHER" id="PTHR36836:SF1">
    <property type="entry name" value="COLANIC ACID BIOSYNTHESIS PROTEIN WCAK"/>
    <property type="match status" value="1"/>
</dbReference>
<protein>
    <recommendedName>
        <fullName evidence="1">Polysaccharide pyruvyl transferase domain-containing protein</fullName>
    </recommendedName>
</protein>
<dbReference type="InterPro" id="IPR007345">
    <property type="entry name" value="Polysacch_pyruvyl_Trfase"/>
</dbReference>
<evidence type="ECO:0000313" key="3">
    <source>
        <dbReference type="Proteomes" id="UP000709336"/>
    </source>
</evidence>
<comment type="caution">
    <text evidence="2">The sequence shown here is derived from an EMBL/GenBank/DDBJ whole genome shotgun (WGS) entry which is preliminary data.</text>
</comment>
<feature type="domain" description="Polysaccharide pyruvyl transferase" evidence="1">
    <location>
        <begin position="14"/>
        <end position="354"/>
    </location>
</feature>
<organism evidence="2 3">
    <name type="scientific">Alteromonas ponticola</name>
    <dbReference type="NCBI Taxonomy" id="2720613"/>
    <lineage>
        <taxon>Bacteria</taxon>
        <taxon>Pseudomonadati</taxon>
        <taxon>Pseudomonadota</taxon>
        <taxon>Gammaproteobacteria</taxon>
        <taxon>Alteromonadales</taxon>
        <taxon>Alteromonadaceae</taxon>
        <taxon>Alteromonas/Salinimonas group</taxon>
        <taxon>Alteromonas</taxon>
    </lineage>
</organism>
<name>A0ABX1QXT7_9ALTE</name>
<dbReference type="RefSeq" id="WP_169209638.1">
    <property type="nucleotide sequence ID" value="NZ_JAATNW010000002.1"/>
</dbReference>
<dbReference type="Pfam" id="PF04230">
    <property type="entry name" value="PS_pyruv_trans"/>
    <property type="match status" value="1"/>
</dbReference>
<keyword evidence="3" id="KW-1185">Reference proteome</keyword>
<proteinExistence type="predicted"/>
<dbReference type="EMBL" id="JAATNW010000002">
    <property type="protein sequence ID" value="NMH59059.1"/>
    <property type="molecule type" value="Genomic_DNA"/>
</dbReference>